<evidence type="ECO:0000256" key="1">
    <source>
        <dbReference type="ARBA" id="ARBA00001966"/>
    </source>
</evidence>
<sequence length="386" mass="44655">MEMDIHYYEDFYFSLIKFQYRFYRGMSNYQGKIIFKDIGFPQEIILGADLMPVIVESMIGMLPPTTIHERGLDRANSLFYDTGGCSFHRLALSAVNNNLIPLPNTFVGLNACQEVVNDFFVMSNQHKIPFYAIDLPYERSNNAAFFVAKQYEETYVKLCEISGIEPDLIKLSEVIDLSNKAANYFRKANNIRKKYPGLIYGGQMLKFVNLVMLFGTEGALQVAQEYYETCNKYAQCNEKKIAPKCKILWCNMGISYDDKLYEYIEKELGAMITIEEFNILPEIELTTENPFLGLAERTLNTPFICDVQLRANNIIKLVLDYDVDGVVFFSHMNCRLFNSRFNIIKKHLNRRDIPIIELNGDCLDSRSYNRAQLLTRLEAFVEMISK</sequence>
<dbReference type="Proteomes" id="UP000295718">
    <property type="component" value="Unassembled WGS sequence"/>
</dbReference>
<dbReference type="GO" id="GO:0051536">
    <property type="term" value="F:iron-sulfur cluster binding"/>
    <property type="evidence" value="ECO:0007669"/>
    <property type="project" value="UniProtKB-KW"/>
</dbReference>
<keyword evidence="5" id="KW-1185">Reference proteome</keyword>
<evidence type="ECO:0000256" key="2">
    <source>
        <dbReference type="ARBA" id="ARBA00005806"/>
    </source>
</evidence>
<dbReference type="Gene3D" id="3.40.50.11890">
    <property type="match status" value="1"/>
</dbReference>
<dbReference type="InterPro" id="IPR010327">
    <property type="entry name" value="FldB/FldC_alpha/beta"/>
</dbReference>
<keyword evidence="3" id="KW-0408">Iron</keyword>
<evidence type="ECO:0000313" key="5">
    <source>
        <dbReference type="Proteomes" id="UP000295718"/>
    </source>
</evidence>
<dbReference type="GO" id="GO:0016836">
    <property type="term" value="F:hydro-lyase activity"/>
    <property type="evidence" value="ECO:0007669"/>
    <property type="project" value="UniProtKB-ARBA"/>
</dbReference>
<reference evidence="4 5" key="1">
    <citation type="submission" date="2019-03" db="EMBL/GenBank/DDBJ databases">
        <title>Genomic Encyclopedia of Type Strains, Phase IV (KMG-IV): sequencing the most valuable type-strain genomes for metagenomic binning, comparative biology and taxonomic classification.</title>
        <authorList>
            <person name="Goeker M."/>
        </authorList>
    </citation>
    <scope>NUCLEOTIDE SEQUENCE [LARGE SCALE GENOMIC DNA]</scope>
    <source>
        <strain evidence="4 5">DSM 100556</strain>
    </source>
</reference>
<dbReference type="Gene3D" id="3.40.50.11900">
    <property type="match status" value="1"/>
</dbReference>
<dbReference type="PANTHER" id="PTHR30548">
    <property type="entry name" value="2-HYDROXYGLUTARYL-COA DEHYDRATASE, D-COMPONENT-RELATED"/>
    <property type="match status" value="1"/>
</dbReference>
<dbReference type="EMBL" id="SLUO01000008">
    <property type="protein sequence ID" value="TCL57622.1"/>
    <property type="molecule type" value="Genomic_DNA"/>
</dbReference>
<gene>
    <name evidence="4" type="ORF">EDD76_108157</name>
</gene>
<proteinExistence type="inferred from homology"/>
<keyword evidence="3" id="KW-0411">Iron-sulfur</keyword>
<evidence type="ECO:0000313" key="4">
    <source>
        <dbReference type="EMBL" id="TCL57622.1"/>
    </source>
</evidence>
<dbReference type="AlphaFoldDB" id="A0A4V2QBS9"/>
<dbReference type="Pfam" id="PF06050">
    <property type="entry name" value="HGD-D"/>
    <property type="match status" value="1"/>
</dbReference>
<dbReference type="OrthoDB" id="9810278at2"/>
<evidence type="ECO:0000256" key="3">
    <source>
        <dbReference type="ARBA" id="ARBA00023014"/>
    </source>
</evidence>
<protein>
    <submittedName>
        <fullName evidence="4">Benzoyl-CoA reductase/2-hydroxyglutaryl-CoA dehydratase subunit BcrC/BadD/HgdB</fullName>
    </submittedName>
</protein>
<comment type="similarity">
    <text evidence="2">Belongs to the FldB/FldC dehydratase alpha/beta subunit family.</text>
</comment>
<comment type="cofactor">
    <cofactor evidence="1">
        <name>[4Fe-4S] cluster</name>
        <dbReference type="ChEBI" id="CHEBI:49883"/>
    </cofactor>
</comment>
<comment type="caution">
    <text evidence="4">The sequence shown here is derived from an EMBL/GenBank/DDBJ whole genome shotgun (WGS) entry which is preliminary data.</text>
</comment>
<dbReference type="RefSeq" id="WP_031392464.1">
    <property type="nucleotide sequence ID" value="NZ_JPNB01000003.1"/>
</dbReference>
<dbReference type="STRING" id="1469948.GCA_000732725_03843"/>
<name>A0A4V2QBS9_9FIRM</name>
<accession>A0A4V2QBS9</accession>
<keyword evidence="3" id="KW-0479">Metal-binding</keyword>
<dbReference type="PANTHER" id="PTHR30548:SF2">
    <property type="entry name" value="2-HYDROXYACYL-COA DEHYDRATASE,D-COMPONENT"/>
    <property type="match status" value="1"/>
</dbReference>
<organism evidence="4 5">
    <name type="scientific">Kineothrix alysoides</name>
    <dbReference type="NCBI Taxonomy" id="1469948"/>
    <lineage>
        <taxon>Bacteria</taxon>
        <taxon>Bacillati</taxon>
        <taxon>Bacillota</taxon>
        <taxon>Clostridia</taxon>
        <taxon>Lachnospirales</taxon>
        <taxon>Lachnospiraceae</taxon>
        <taxon>Kineothrix</taxon>
    </lineage>
</organism>